<evidence type="ECO:0000313" key="1">
    <source>
        <dbReference type="EMBL" id="KAF7324303.1"/>
    </source>
</evidence>
<proteinExistence type="predicted"/>
<dbReference type="EMBL" id="JACAZH010000121">
    <property type="protein sequence ID" value="KAF7324303.1"/>
    <property type="molecule type" value="Genomic_DNA"/>
</dbReference>
<keyword evidence="2" id="KW-1185">Reference proteome</keyword>
<dbReference type="AlphaFoldDB" id="A0A8H6WRC8"/>
<dbReference type="Proteomes" id="UP000623467">
    <property type="component" value="Unassembled WGS sequence"/>
</dbReference>
<reference evidence="1" key="1">
    <citation type="submission" date="2020-05" db="EMBL/GenBank/DDBJ databases">
        <title>Mycena genomes resolve the evolution of fungal bioluminescence.</title>
        <authorList>
            <person name="Tsai I.J."/>
        </authorList>
    </citation>
    <scope>NUCLEOTIDE SEQUENCE</scope>
    <source>
        <strain evidence="1">160909Yilan</strain>
    </source>
</reference>
<accession>A0A8H6WRC8</accession>
<evidence type="ECO:0000313" key="2">
    <source>
        <dbReference type="Proteomes" id="UP000623467"/>
    </source>
</evidence>
<name>A0A8H6WRC8_9AGAR</name>
<organism evidence="1 2">
    <name type="scientific">Mycena sanguinolenta</name>
    <dbReference type="NCBI Taxonomy" id="230812"/>
    <lineage>
        <taxon>Eukaryota</taxon>
        <taxon>Fungi</taxon>
        <taxon>Dikarya</taxon>
        <taxon>Basidiomycota</taxon>
        <taxon>Agaricomycotina</taxon>
        <taxon>Agaricomycetes</taxon>
        <taxon>Agaricomycetidae</taxon>
        <taxon>Agaricales</taxon>
        <taxon>Marasmiineae</taxon>
        <taxon>Mycenaceae</taxon>
        <taxon>Mycena</taxon>
    </lineage>
</organism>
<gene>
    <name evidence="1" type="ORF">MSAN_02525600</name>
</gene>
<protein>
    <submittedName>
        <fullName evidence="1">Uncharacterized protein</fullName>
    </submittedName>
</protein>
<sequence length="181" mass="20390">MAFVTGRLFFTSCSVYSSLSNMSCYEWCAVVRMLFRVTNAQPCALYSYLPDIAHVTTYHALAAPRYPAIRPFRAVCLRSAPSLCTVFDFLSEMVFRVQSHFYGPGRNTFVLGVPCRGNVRTGGVIVSGCVHRAFRPDAIGKYYSGMQAGFRLKRYVNLKSIGPAFWLRIHFGPAPYQPTWD</sequence>
<comment type="caution">
    <text evidence="1">The sequence shown here is derived from an EMBL/GenBank/DDBJ whole genome shotgun (WGS) entry which is preliminary data.</text>
</comment>